<dbReference type="AlphaFoldDB" id="I7FSC8"/>
<organism evidence="1 2">
    <name type="scientific">Mycolicibacterium smegmatis (strain ATCC 700084 / mc(2)155)</name>
    <name type="common">Mycobacterium smegmatis</name>
    <dbReference type="NCBI Taxonomy" id="246196"/>
    <lineage>
        <taxon>Bacteria</taxon>
        <taxon>Bacillati</taxon>
        <taxon>Actinomycetota</taxon>
        <taxon>Actinomycetes</taxon>
        <taxon>Mycobacteriales</taxon>
        <taxon>Mycobacteriaceae</taxon>
        <taxon>Mycolicibacterium</taxon>
    </lineage>
</organism>
<sequence length="75" mass="7658">MAASIADTPAWVGLSAPTPTWPTVNSAAINSLLTAPALSPPESTLRSLAIAIPQLANLLKAIYIGNRLSSTTGDD</sequence>
<proteinExistence type="predicted"/>
<name>I7FSC8_MYCS2</name>
<reference evidence="1 2" key="2">
    <citation type="journal article" date="2009" name="Genome Res.">
        <title>Ortho-proteogenomics: multiple proteomes investigation through orthology and a new MS-based protocol.</title>
        <authorList>
            <person name="Gallien S."/>
            <person name="Perrodou E."/>
            <person name="Carapito C."/>
            <person name="Deshayes C."/>
            <person name="Reyrat J.M."/>
            <person name="Van Dorsselaer A."/>
            <person name="Poch O."/>
            <person name="Schaeffer C."/>
            <person name="Lecompte O."/>
        </authorList>
    </citation>
    <scope>NUCLEOTIDE SEQUENCE [LARGE SCALE GENOMIC DNA]</scope>
    <source>
        <strain evidence="2">ATCC 700084 / mc(2)155</strain>
    </source>
</reference>
<dbReference type="Proteomes" id="UP000006158">
    <property type="component" value="Chromosome"/>
</dbReference>
<dbReference type="EMBL" id="CP001663">
    <property type="protein sequence ID" value="AFP41753.1"/>
    <property type="molecule type" value="Genomic_DNA"/>
</dbReference>
<reference evidence="1 2" key="1">
    <citation type="journal article" date="2007" name="Genome Biol.">
        <title>Interrupted coding sequences in Mycobacterium smegmatis: authentic mutations or sequencing errors?</title>
        <authorList>
            <person name="Deshayes C."/>
            <person name="Perrodou E."/>
            <person name="Gallien S."/>
            <person name="Euphrasie D."/>
            <person name="Schaeffer C."/>
            <person name="Van-Dorsselaer A."/>
            <person name="Poch O."/>
            <person name="Lecompte O."/>
            <person name="Reyrat J.M."/>
        </authorList>
    </citation>
    <scope>NUCLEOTIDE SEQUENCE [LARGE SCALE GENOMIC DNA]</scope>
    <source>
        <strain evidence="2">ATCC 700084 / mc(2)155</strain>
    </source>
</reference>
<accession>I7FSC8</accession>
<evidence type="ECO:0000313" key="2">
    <source>
        <dbReference type="Proteomes" id="UP000006158"/>
    </source>
</evidence>
<gene>
    <name evidence="1" type="ordered locus">MSMEI_5311</name>
</gene>
<dbReference type="KEGG" id="msg:MSMEI_5311"/>
<protein>
    <submittedName>
        <fullName evidence="1">Uncharacterized protein</fullName>
    </submittedName>
</protein>
<evidence type="ECO:0000313" key="1">
    <source>
        <dbReference type="EMBL" id="AFP41753.1"/>
    </source>
</evidence>